<feature type="binding site" evidence="13">
    <location>
        <position position="1130"/>
    </location>
    <ligand>
        <name>ATP</name>
        <dbReference type="ChEBI" id="CHEBI:30616"/>
    </ligand>
</feature>
<evidence type="ECO:0000313" key="20">
    <source>
        <dbReference type="Proteomes" id="UP000246078"/>
    </source>
</evidence>
<feature type="binding site" evidence="13">
    <location>
        <position position="653"/>
    </location>
    <ligand>
        <name>ATP</name>
        <dbReference type="ChEBI" id="CHEBI:30616"/>
    </ligand>
</feature>
<dbReference type="SUPFAM" id="SSF81653">
    <property type="entry name" value="Calcium ATPase, transduction domain A"/>
    <property type="match status" value="1"/>
</dbReference>
<feature type="binding site" evidence="13">
    <location>
        <position position="651"/>
    </location>
    <ligand>
        <name>ATP</name>
        <dbReference type="ChEBI" id="CHEBI:30616"/>
    </ligand>
</feature>
<evidence type="ECO:0000256" key="4">
    <source>
        <dbReference type="ARBA" id="ARBA00022723"/>
    </source>
</evidence>
<dbReference type="PROSITE" id="PS00154">
    <property type="entry name" value="ATPASE_E1_E2"/>
    <property type="match status" value="1"/>
</dbReference>
<dbReference type="VEuPathDB" id="TriTrypDB:TCSYLVIO_006559"/>
<dbReference type="GO" id="GO:0016887">
    <property type="term" value="F:ATP hydrolysis activity"/>
    <property type="evidence" value="ECO:0007669"/>
    <property type="project" value="InterPro"/>
</dbReference>
<evidence type="ECO:0000256" key="11">
    <source>
        <dbReference type="ARBA" id="ARBA00034036"/>
    </source>
</evidence>
<feature type="binding site" evidence="13">
    <location>
        <position position="1011"/>
    </location>
    <ligand>
        <name>ATP</name>
        <dbReference type="ChEBI" id="CHEBI:30616"/>
    </ligand>
</feature>
<dbReference type="InterPro" id="IPR018303">
    <property type="entry name" value="ATPase_P-typ_P_site"/>
</dbReference>
<comment type="catalytic activity">
    <reaction evidence="11 15">
        <text>ATP + H2O + phospholipidSide 1 = ADP + phosphate + phospholipidSide 2.</text>
        <dbReference type="EC" id="7.6.2.1"/>
    </reaction>
</comment>
<organism evidence="19 20">
    <name type="scientific">Trypanosoma cruzi</name>
    <dbReference type="NCBI Taxonomy" id="5693"/>
    <lineage>
        <taxon>Eukaryota</taxon>
        <taxon>Discoba</taxon>
        <taxon>Euglenozoa</taxon>
        <taxon>Kinetoplastea</taxon>
        <taxon>Metakinetoplastina</taxon>
        <taxon>Trypanosomatida</taxon>
        <taxon>Trypanosomatidae</taxon>
        <taxon>Trypanosoma</taxon>
        <taxon>Schizotrypanum</taxon>
    </lineage>
</organism>
<evidence type="ECO:0000256" key="14">
    <source>
        <dbReference type="PIRSR" id="PIRSR606539-3"/>
    </source>
</evidence>
<protein>
    <recommendedName>
        <fullName evidence="15">Phospholipid-transporting ATPase</fullName>
        <ecNumber evidence="15">7.6.2.1</ecNumber>
    </recommendedName>
</protein>
<evidence type="ECO:0000256" key="10">
    <source>
        <dbReference type="ARBA" id="ARBA00023136"/>
    </source>
</evidence>
<dbReference type="InterPro" id="IPR023298">
    <property type="entry name" value="ATPase_P-typ_TM_dom_sf"/>
</dbReference>
<feature type="binding site" evidence="14">
    <location>
        <position position="1267"/>
    </location>
    <ligand>
        <name>Mg(2+)</name>
        <dbReference type="ChEBI" id="CHEBI:18420"/>
    </ligand>
</feature>
<keyword evidence="5 13" id="KW-0547">Nucleotide-binding</keyword>
<dbReference type="InterPro" id="IPR006539">
    <property type="entry name" value="P-type_ATPase_IV"/>
</dbReference>
<evidence type="ECO:0000256" key="15">
    <source>
        <dbReference type="RuleBase" id="RU362033"/>
    </source>
</evidence>
<evidence type="ECO:0000259" key="18">
    <source>
        <dbReference type="Pfam" id="PF16212"/>
    </source>
</evidence>
<comment type="subcellular location">
    <subcellularLocation>
        <location evidence="1 15">Membrane</location>
        <topology evidence="1 15">Multi-pass membrane protein</topology>
    </subcellularLocation>
</comment>
<evidence type="ECO:0000313" key="19">
    <source>
        <dbReference type="EMBL" id="PWV12996.1"/>
    </source>
</evidence>
<reference evidence="19 20" key="1">
    <citation type="journal article" date="2018" name="Microb. Genom.">
        <title>Expanding an expanded genome: long-read sequencing of Trypanosoma cruzi.</title>
        <authorList>
            <person name="Berna L."/>
            <person name="Rodriguez M."/>
            <person name="Chiribao M.L."/>
            <person name="Parodi-Talice A."/>
            <person name="Pita S."/>
            <person name="Rijo G."/>
            <person name="Alvarez-Valin F."/>
            <person name="Robello C."/>
        </authorList>
    </citation>
    <scope>NUCLEOTIDE SEQUENCE [LARGE SCALE GENOMIC DNA]</scope>
    <source>
        <strain evidence="19 20">TCC</strain>
    </source>
</reference>
<feature type="region of interest" description="Disordered" evidence="16">
    <location>
        <begin position="291"/>
        <end position="315"/>
    </location>
</feature>
<feature type="binding site" evidence="13">
    <location>
        <position position="1247"/>
    </location>
    <ligand>
        <name>ATP</name>
        <dbReference type="ChEBI" id="CHEBI:30616"/>
    </ligand>
</feature>
<feature type="binding site" evidence="14">
    <location>
        <position position="651"/>
    </location>
    <ligand>
        <name>Mg(2+)</name>
        <dbReference type="ChEBI" id="CHEBI:18420"/>
    </ligand>
</feature>
<dbReference type="GO" id="GO:0140326">
    <property type="term" value="F:ATPase-coupled intramembrane lipid transporter activity"/>
    <property type="evidence" value="ECO:0007669"/>
    <property type="project" value="UniProtKB-EC"/>
</dbReference>
<keyword evidence="10 15" id="KW-0472">Membrane</keyword>
<dbReference type="FunFam" id="3.40.50.1000:FF:000203">
    <property type="entry name" value="Phospholipid-transporting ATPase"/>
    <property type="match status" value="1"/>
</dbReference>
<feature type="binding site" evidence="14">
    <location>
        <position position="653"/>
    </location>
    <ligand>
        <name>Mg(2+)</name>
        <dbReference type="ChEBI" id="CHEBI:18420"/>
    </ligand>
</feature>
<dbReference type="PANTHER" id="PTHR24092">
    <property type="entry name" value="PROBABLE PHOSPHOLIPID-TRANSPORTING ATPASE"/>
    <property type="match status" value="1"/>
</dbReference>
<dbReference type="InterPro" id="IPR023299">
    <property type="entry name" value="ATPase_P-typ_cyto_dom_N"/>
</dbReference>
<dbReference type="PANTHER" id="PTHR24092:SF51">
    <property type="entry name" value="ATPASE, PUTATIVE-RELATED"/>
    <property type="match status" value="1"/>
</dbReference>
<feature type="binding site" evidence="14">
    <location>
        <position position="1271"/>
    </location>
    <ligand>
        <name>Mg(2+)</name>
        <dbReference type="ChEBI" id="CHEBI:18420"/>
    </ligand>
</feature>
<dbReference type="VEuPathDB" id="TriTrypDB:TcG_06153"/>
<feature type="transmembrane region" description="Helical" evidence="15">
    <location>
        <begin position="520"/>
        <end position="543"/>
    </location>
</feature>
<dbReference type="VEuPathDB" id="TriTrypDB:C4B63_138g32"/>
<dbReference type="VEuPathDB" id="TriTrypDB:TcCLB.505171.10"/>
<evidence type="ECO:0000256" key="12">
    <source>
        <dbReference type="PIRSR" id="PIRSR606539-1"/>
    </source>
</evidence>
<dbReference type="VEuPathDB" id="TriTrypDB:C4B63_138g33"/>
<gene>
    <name evidence="19" type="ORF">C3747_46g19</name>
</gene>
<feature type="binding site" evidence="13">
    <location>
        <position position="1129"/>
    </location>
    <ligand>
        <name>ATP</name>
        <dbReference type="ChEBI" id="CHEBI:30616"/>
    </ligand>
</feature>
<dbReference type="SUPFAM" id="SSF81665">
    <property type="entry name" value="Calcium ATPase, transmembrane domain M"/>
    <property type="match status" value="1"/>
</dbReference>
<keyword evidence="9 15" id="KW-1133">Transmembrane helix</keyword>
<dbReference type="Gene3D" id="3.40.1110.10">
    <property type="entry name" value="Calcium-transporting ATPase, cytoplasmic domain N"/>
    <property type="match status" value="1"/>
</dbReference>
<dbReference type="VEuPathDB" id="TriTrypDB:TcYC6_0037150"/>
<evidence type="ECO:0000256" key="6">
    <source>
        <dbReference type="ARBA" id="ARBA00022840"/>
    </source>
</evidence>
<evidence type="ECO:0000256" key="3">
    <source>
        <dbReference type="ARBA" id="ARBA00022692"/>
    </source>
</evidence>
<keyword evidence="8 15" id="KW-1278">Translocase</keyword>
<dbReference type="InterPro" id="IPR023214">
    <property type="entry name" value="HAD_sf"/>
</dbReference>
<feature type="binding site" evidence="13">
    <location>
        <position position="652"/>
    </location>
    <ligand>
        <name>ATP</name>
        <dbReference type="ChEBI" id="CHEBI:30616"/>
    </ligand>
</feature>
<feature type="transmembrane region" description="Helical" evidence="15">
    <location>
        <begin position="1408"/>
        <end position="1430"/>
    </location>
</feature>
<feature type="domain" description="P-type ATPase C-terminal" evidence="18">
    <location>
        <begin position="1294"/>
        <end position="1544"/>
    </location>
</feature>
<evidence type="ECO:0000256" key="13">
    <source>
        <dbReference type="PIRSR" id="PIRSR606539-2"/>
    </source>
</evidence>
<feature type="transmembrane region" description="Helical" evidence="15">
    <location>
        <begin position="1518"/>
        <end position="1543"/>
    </location>
</feature>
<dbReference type="VEuPathDB" id="TriTrypDB:TcCL_NonESM05350"/>
<feature type="transmembrane region" description="Helical" evidence="15">
    <location>
        <begin position="579"/>
        <end position="599"/>
    </location>
</feature>
<dbReference type="EC" id="7.6.2.1" evidence="15"/>
<dbReference type="PRINTS" id="PR00119">
    <property type="entry name" value="CATATPASE"/>
</dbReference>
<feature type="domain" description="P-type ATPase N-terminal" evidence="17">
    <location>
        <begin position="74"/>
        <end position="135"/>
    </location>
</feature>
<feature type="transmembrane region" description="Helical" evidence="15">
    <location>
        <begin position="1450"/>
        <end position="1470"/>
    </location>
</feature>
<dbReference type="VEuPathDB" id="TriTrypDB:C3747_46g19"/>
<dbReference type="NCBIfam" id="TIGR01494">
    <property type="entry name" value="ATPase_P-type"/>
    <property type="match status" value="1"/>
</dbReference>
<dbReference type="Gene3D" id="2.70.150.10">
    <property type="entry name" value="Calcium-transporting ATPase, cytoplasmic transduction domain A"/>
    <property type="match status" value="1"/>
</dbReference>
<dbReference type="VEuPathDB" id="TriTrypDB:ECC02_008814"/>
<dbReference type="EMBL" id="PRFC01000046">
    <property type="protein sequence ID" value="PWV12996.1"/>
    <property type="molecule type" value="Genomic_DNA"/>
</dbReference>
<dbReference type="SUPFAM" id="SSF56784">
    <property type="entry name" value="HAD-like"/>
    <property type="match status" value="1"/>
</dbReference>
<feature type="binding site" evidence="13">
    <location>
        <position position="1048"/>
    </location>
    <ligand>
        <name>ATP</name>
        <dbReference type="ChEBI" id="CHEBI:30616"/>
    </ligand>
</feature>
<dbReference type="NCBIfam" id="TIGR01652">
    <property type="entry name" value="ATPase-Plipid"/>
    <property type="match status" value="1"/>
</dbReference>
<feature type="binding site" evidence="13">
    <location>
        <position position="1271"/>
    </location>
    <ligand>
        <name>ATP</name>
        <dbReference type="ChEBI" id="CHEBI:30616"/>
    </ligand>
</feature>
<evidence type="ECO:0000256" key="1">
    <source>
        <dbReference type="ARBA" id="ARBA00004141"/>
    </source>
</evidence>
<dbReference type="GO" id="GO:0045332">
    <property type="term" value="P:phospholipid translocation"/>
    <property type="evidence" value="ECO:0007669"/>
    <property type="project" value="TreeGrafter"/>
</dbReference>
<feature type="active site" description="4-aspartylphosphate intermediate" evidence="12">
    <location>
        <position position="651"/>
    </location>
</feature>
<dbReference type="InterPro" id="IPR032630">
    <property type="entry name" value="P_typ_ATPase_c"/>
</dbReference>
<comment type="similarity">
    <text evidence="2 15">Belongs to the cation transport ATPase (P-type) (TC 3.A.3) family. Type IV subfamily.</text>
</comment>
<keyword evidence="7 14" id="KW-0460">Magnesium</keyword>
<dbReference type="InterPro" id="IPR001757">
    <property type="entry name" value="P_typ_ATPase"/>
</dbReference>
<keyword evidence="3 15" id="KW-0812">Transmembrane</keyword>
<dbReference type="VEuPathDB" id="TriTrypDB:TcCL_NonESM13728"/>
<evidence type="ECO:0000256" key="7">
    <source>
        <dbReference type="ARBA" id="ARBA00022842"/>
    </source>
</evidence>
<dbReference type="VEuPathDB" id="TriTrypDB:TcCLB.509591.60"/>
<evidence type="ECO:0000256" key="9">
    <source>
        <dbReference type="ARBA" id="ARBA00022989"/>
    </source>
</evidence>
<keyword evidence="6 13" id="KW-0067">ATP-binding</keyword>
<evidence type="ECO:0000259" key="17">
    <source>
        <dbReference type="Pfam" id="PF16209"/>
    </source>
</evidence>
<dbReference type="Proteomes" id="UP000246078">
    <property type="component" value="Unassembled WGS sequence"/>
</dbReference>
<feature type="transmembrane region" description="Helical" evidence="15">
    <location>
        <begin position="1477"/>
        <end position="1498"/>
    </location>
</feature>
<dbReference type="InterPro" id="IPR036412">
    <property type="entry name" value="HAD-like_sf"/>
</dbReference>
<evidence type="ECO:0000256" key="8">
    <source>
        <dbReference type="ARBA" id="ARBA00022967"/>
    </source>
</evidence>
<dbReference type="InterPro" id="IPR008250">
    <property type="entry name" value="ATPase_P-typ_transduc_dom_A_sf"/>
</dbReference>
<feature type="binding site" evidence="13">
    <location>
        <position position="1128"/>
    </location>
    <ligand>
        <name>ATP</name>
        <dbReference type="ChEBI" id="CHEBI:30616"/>
    </ligand>
</feature>
<feature type="compositionally biased region" description="Low complexity" evidence="16">
    <location>
        <begin position="25"/>
        <end position="34"/>
    </location>
</feature>
<dbReference type="VEuPathDB" id="TriTrypDB:Tc_MARK_5282"/>
<dbReference type="Pfam" id="PF16212">
    <property type="entry name" value="PhoLip_ATPase_C"/>
    <property type="match status" value="1"/>
</dbReference>
<dbReference type="Pfam" id="PF16209">
    <property type="entry name" value="PhoLip_ATPase_N"/>
    <property type="match status" value="1"/>
</dbReference>
<feature type="region of interest" description="Disordered" evidence="16">
    <location>
        <begin position="23"/>
        <end position="59"/>
    </location>
</feature>
<proteinExistence type="inferred from homology"/>
<comment type="cofactor">
    <cofactor evidence="14">
        <name>Mg(2+)</name>
        <dbReference type="ChEBI" id="CHEBI:18420"/>
    </cofactor>
</comment>
<accession>A0A2V2WWQ0</accession>
<dbReference type="GO" id="GO:0005886">
    <property type="term" value="C:plasma membrane"/>
    <property type="evidence" value="ECO:0007669"/>
    <property type="project" value="TreeGrafter"/>
</dbReference>
<evidence type="ECO:0000256" key="16">
    <source>
        <dbReference type="SAM" id="MobiDB-lite"/>
    </source>
</evidence>
<dbReference type="InterPro" id="IPR032631">
    <property type="entry name" value="P-type_ATPase_N"/>
</dbReference>
<feature type="transmembrane region" description="Helical" evidence="15">
    <location>
        <begin position="1329"/>
        <end position="1351"/>
    </location>
</feature>
<dbReference type="VEuPathDB" id="TriTrypDB:Tc_MARK_5281"/>
<evidence type="ECO:0000256" key="5">
    <source>
        <dbReference type="ARBA" id="ARBA00022741"/>
    </source>
</evidence>
<dbReference type="VEuPathDB" id="TriTrypDB:TCDM_08263"/>
<keyword evidence="4 14" id="KW-0479">Metal-binding</keyword>
<name>A0A2V2WWQ0_TRYCR</name>
<dbReference type="VEuPathDB" id="TriTrypDB:BCY84_17801"/>
<dbReference type="Gene3D" id="3.40.50.1000">
    <property type="entry name" value="HAD superfamily/HAD-like"/>
    <property type="match status" value="1"/>
</dbReference>
<dbReference type="GO" id="GO:0005524">
    <property type="term" value="F:ATP binding"/>
    <property type="evidence" value="ECO:0007669"/>
    <property type="project" value="UniProtKB-UniRule"/>
</dbReference>
<dbReference type="GO" id="GO:0000287">
    <property type="term" value="F:magnesium ion binding"/>
    <property type="evidence" value="ECO:0007669"/>
    <property type="project" value="UniProtKB-UniRule"/>
</dbReference>
<feature type="binding site" evidence="13">
    <location>
        <position position="1270"/>
    </location>
    <ligand>
        <name>ATP</name>
        <dbReference type="ChEBI" id="CHEBI:30616"/>
    </ligand>
</feature>
<evidence type="ECO:0000256" key="2">
    <source>
        <dbReference type="ARBA" id="ARBA00008109"/>
    </source>
</evidence>
<feature type="binding site" evidence="13">
    <location>
        <position position="1241"/>
    </location>
    <ligand>
        <name>ATP</name>
        <dbReference type="ChEBI" id="CHEBI:30616"/>
    </ligand>
</feature>
<dbReference type="VEuPathDB" id="TriTrypDB:TcBrA4_0110000"/>
<feature type="binding site" evidence="13">
    <location>
        <position position="864"/>
    </location>
    <ligand>
        <name>ATP</name>
        <dbReference type="ChEBI" id="CHEBI:30616"/>
    </ligand>
</feature>
<dbReference type="VEuPathDB" id="TriTrypDB:TcCLB.506655.7"/>
<sequence length="1572" mass="177853">MKFKMPSCVTCFWRPFRRRLGCKDTSSTSFSSGSAEATGMVSGADREEMGGNCSTTTSDSSVSTSFVEVNLLREDLNATRDYPDNSIRTAKYTWLSCFPLSLLYQFQKVANIYFLIVTLLSLVPGASPVNPFSTILPLCIVLGAAIIKDLWEDGKRRQSDDCANNTLAFVLRGEKFVSVPACSVHVGDVMLCRLGEEVLADVVMLNSSHPGGVAYIETVNLDGETNAKTRRAKPQTIEALGTIEDIIESSLPDPAIQAYFMERGTTASWNAAAARDAFDVVTPVNSSLVQKNRSGMREEMTWGENGQSGTRDFPGRHREPFMPHPLGRRASLDSRLGKFTHARSHTYGSWGRKPPETPVYHKRHLTFDERFAVGREMPVPSKILEMSRRYDEKHMGHHRQRRRSCPFFVGNEMMHLPNGEDDPDNFDGAEENSNQNCKSTDGIVILGAPPCSELYSWIGQMRMRDGEIVPLGIEQLLPRGCVVRNTEWILTAVIYTGRNTKMLLNQRPKSMKFSVVARRINILNCFLLLVHQSFLFFLCGLAVRWRNERLEAPEGTRSGYSTWYIQWNLSRYTAKELFGWRYLTNFVLLSYLIPLSLYVTMEFNKAIQMVLISRDRRMANFDEFIGELRYTRPKTSELNCQLAHVRYIFTDKTGTLTENIMTYVGGCTATKTHNEQERPGGLGEEFIQLIQNFPNKSGTKSVIQGNCFFRGRRRKFDFDESMMESEPLFQYLRALALCHSVVCFDRSSVDQAAIISSLSCTHVSYGHDAENAHFRMPTGEQQELQALDPAIPGAFNSSGAQANGFHTSTASGVGKFLQGHNGSSSWYVTRYNDMQTDQRSATMPRIVNELKDESKIYEAQSLDEIALVTASRDNLFALQRRSATHMFIKVVNKIMCYEIIAELEFTPQRKLMSILLCRCPTHDDEAFEQPETTISYHRLNTATAFIPVPRELECVEDGIVDIIPLSEDPSTTRKREERAIDNVDMDVSATHGNRERSLDNDEERPYLLLVKGADSSMMTILNKNNPRNAELWPIFQRELEAMAQQGLRTLVMGQRYLSEREVREWLPSFHEAQCSMHNRMERLHRVYAMLEKDVDLVGTTAVEDRLQDGVPETIKFFIEAEIVVWMLTGDKRETAVTIAGTSGLIDPQFKDCVFHLDVAEASLQFTSVTEAAADATLWELLQEQIREAVRKCNTSDEIYGSTRTVVLVVDGRTLDIIFTDVTCTRKFFEIGIRCRSAVCCRMTPLQKAKVVRMFQKNTSSVALAVGDGANDVSMIQESHIGVGIMGLEGSQAELASDYAIPKFRFLKRLLVVHGRFALYRDAHCITFSLYKNVVLCTGLATYTFFCGFSGMILVESWLLAMFNLFFCSLQPLALGIFDKDVDDELAESTPSLYPALAREHMFFSWSYILKWLCDGVLDGLALFFVIFYTVAKWDELYPYRSASLEDYGTLFFMMVLLLLNLRIAAVMTCYTAISFAVIAFGFIAIPTLTMVYSAFPHILGSNWGVNIAMELMGTNKFWMLMFFSVGVFVVYGMAVNTYIALFWPWANGGAAMRAAWRSPYRLEYKQRMKQRG</sequence>
<comment type="caution">
    <text evidence="19">The sequence shown here is derived from an EMBL/GenBank/DDBJ whole genome shotgun (WGS) entry which is preliminary data.</text>
</comment>